<dbReference type="InterPro" id="IPR045428">
    <property type="entry name" value="EACC1"/>
</dbReference>
<dbReference type="EMBL" id="MVFC01000006">
    <property type="protein sequence ID" value="OON80820.1"/>
    <property type="molecule type" value="Genomic_DNA"/>
</dbReference>
<protein>
    <submittedName>
        <fullName evidence="1">Uncharacterized protein</fullName>
    </submittedName>
</protein>
<organism evidence="1 2">
    <name type="scientific">Streptomyces tsukubensis</name>
    <dbReference type="NCBI Taxonomy" id="83656"/>
    <lineage>
        <taxon>Bacteria</taxon>
        <taxon>Bacillati</taxon>
        <taxon>Actinomycetota</taxon>
        <taxon>Actinomycetes</taxon>
        <taxon>Kitasatosporales</taxon>
        <taxon>Streptomycetaceae</taxon>
        <taxon>Streptomyces</taxon>
    </lineage>
</organism>
<dbReference type="RefSeq" id="WP_077966999.1">
    <property type="nucleotide sequence ID" value="NZ_CP045178.1"/>
</dbReference>
<evidence type="ECO:0000313" key="1">
    <source>
        <dbReference type="EMBL" id="OON80820.1"/>
    </source>
</evidence>
<gene>
    <name evidence="1" type="ORF">B1H18_10515</name>
</gene>
<evidence type="ECO:0000313" key="2">
    <source>
        <dbReference type="Proteomes" id="UP000190539"/>
    </source>
</evidence>
<sequence length="144" mass="15550">MPSENPPSPLLIRVAVRPGDVAATPAAVEALRHWLLETGHVRGDDVRKVPRTGEESAPDVLSGEILYDLLVNFAASGAAASAAVLYRSVRSHLASQPDDDLRVTVTVEGEEGKSLQIRATGMSREELAELRRLVNDWMSPDQGE</sequence>
<dbReference type="Pfam" id="PF19953">
    <property type="entry name" value="EACC1"/>
    <property type="match status" value="1"/>
</dbReference>
<dbReference type="AlphaFoldDB" id="A0A1V4AAG6"/>
<dbReference type="STRING" id="83656.B1H18_10515"/>
<dbReference type="Proteomes" id="UP000190539">
    <property type="component" value="Unassembled WGS sequence"/>
</dbReference>
<accession>A0A1V4AAG6</accession>
<keyword evidence="2" id="KW-1185">Reference proteome</keyword>
<reference evidence="1 2" key="1">
    <citation type="submission" date="2017-02" db="EMBL/GenBank/DDBJ databases">
        <title>Draft Genome Sequence of Streptomyces tsukubaensis F601, a Producer of the immunosuppressant tacrolimus FK506.</title>
        <authorList>
            <person name="Zong G."/>
            <person name="Zhong C."/>
            <person name="Fu J."/>
            <person name="Qin R."/>
            <person name="Cao G."/>
        </authorList>
    </citation>
    <scope>NUCLEOTIDE SEQUENCE [LARGE SCALE GENOMIC DNA]</scope>
    <source>
        <strain evidence="1 2">F601</strain>
    </source>
</reference>
<proteinExistence type="predicted"/>
<comment type="caution">
    <text evidence="1">The sequence shown here is derived from an EMBL/GenBank/DDBJ whole genome shotgun (WGS) entry which is preliminary data.</text>
</comment>
<name>A0A1V4AAG6_9ACTN</name>